<protein>
    <submittedName>
        <fullName evidence="1">Sulfatase</fullName>
    </submittedName>
</protein>
<dbReference type="Gene3D" id="3.40.720.10">
    <property type="entry name" value="Alkaline Phosphatase, subunit A"/>
    <property type="match status" value="2"/>
</dbReference>
<keyword evidence="2" id="KW-1185">Reference proteome</keyword>
<evidence type="ECO:0000313" key="1">
    <source>
        <dbReference type="EMBL" id="ETO32313.1"/>
    </source>
</evidence>
<proteinExistence type="predicted"/>
<sequence length="327" mass="37293">MMLDVIDYLLNAQRHKQPFFLFVSYTTPHSGDVGDDEENGVPIPRIEEGPYFLFNNTVKGPTGIFWFIYLYTYVVLHIKYDPPPSFILFLTPKKKKKKKRVVLGYCLSNRPYVEVQYATAITWVDELTGTLLAALDQNNLTDNTVSFLPVITVLQTKGDKITSFLRAVNNIMKKVKWPAQIEAGQVSNYQWTFYDFLATALDLAQVNETLWPYTDGISMLPLLLGDANLQPIHSFIYHEYCEPNEDKQGWGQQVRIGNWTGLCIGNKPLNTSFIPVCNTTTFELYDLQTDLAQEKNLAQIPENAVLVQQMLDIMKEQHINGNYCVGA</sequence>
<dbReference type="OrthoDB" id="103349at2759"/>
<dbReference type="InterPro" id="IPR017850">
    <property type="entry name" value="Alkaline_phosphatase_core_sf"/>
</dbReference>
<accession>X6P2E4</accession>
<dbReference type="SUPFAM" id="SSF53649">
    <property type="entry name" value="Alkaline phosphatase-like"/>
    <property type="match status" value="1"/>
</dbReference>
<dbReference type="InterPro" id="IPR052701">
    <property type="entry name" value="GAG_Ulvan_Degrading_Sulfatases"/>
</dbReference>
<dbReference type="EMBL" id="ASPP01004303">
    <property type="protein sequence ID" value="ETO32313.1"/>
    <property type="molecule type" value="Genomic_DNA"/>
</dbReference>
<reference evidence="1 2" key="1">
    <citation type="journal article" date="2013" name="Curr. Biol.">
        <title>The Genome of the Foraminiferan Reticulomyxa filosa.</title>
        <authorList>
            <person name="Glockner G."/>
            <person name="Hulsmann N."/>
            <person name="Schleicher M."/>
            <person name="Noegel A.A."/>
            <person name="Eichinger L."/>
            <person name="Gallinger C."/>
            <person name="Pawlowski J."/>
            <person name="Sierra R."/>
            <person name="Euteneuer U."/>
            <person name="Pillet L."/>
            <person name="Moustafa A."/>
            <person name="Platzer M."/>
            <person name="Groth M."/>
            <person name="Szafranski K."/>
            <person name="Schliwa M."/>
        </authorList>
    </citation>
    <scope>NUCLEOTIDE SEQUENCE [LARGE SCALE GENOMIC DNA]</scope>
</reference>
<dbReference type="PANTHER" id="PTHR43751">
    <property type="entry name" value="SULFATASE"/>
    <property type="match status" value="1"/>
</dbReference>
<dbReference type="AlphaFoldDB" id="X6P2E4"/>
<gene>
    <name evidence="1" type="ORF">RFI_04805</name>
</gene>
<dbReference type="Proteomes" id="UP000023152">
    <property type="component" value="Unassembled WGS sequence"/>
</dbReference>
<dbReference type="PANTHER" id="PTHR43751:SF3">
    <property type="entry name" value="SULFATASE N-TERMINAL DOMAIN-CONTAINING PROTEIN"/>
    <property type="match status" value="1"/>
</dbReference>
<evidence type="ECO:0000313" key="2">
    <source>
        <dbReference type="Proteomes" id="UP000023152"/>
    </source>
</evidence>
<comment type="caution">
    <text evidence="1">The sequence shown here is derived from an EMBL/GenBank/DDBJ whole genome shotgun (WGS) entry which is preliminary data.</text>
</comment>
<organism evidence="1 2">
    <name type="scientific">Reticulomyxa filosa</name>
    <dbReference type="NCBI Taxonomy" id="46433"/>
    <lineage>
        <taxon>Eukaryota</taxon>
        <taxon>Sar</taxon>
        <taxon>Rhizaria</taxon>
        <taxon>Retaria</taxon>
        <taxon>Foraminifera</taxon>
        <taxon>Monothalamids</taxon>
        <taxon>Reticulomyxidae</taxon>
        <taxon>Reticulomyxa</taxon>
    </lineage>
</organism>
<name>X6P2E4_RETFI</name>